<dbReference type="OrthoDB" id="10263751at2759"/>
<dbReference type="Proteomes" id="UP000232323">
    <property type="component" value="Unassembled WGS sequence"/>
</dbReference>
<proteinExistence type="predicted"/>
<comment type="caution">
    <text evidence="3">The sequence shown here is derived from an EMBL/GenBank/DDBJ whole genome shotgun (WGS) entry which is preliminary data.</text>
</comment>
<evidence type="ECO:0000259" key="2">
    <source>
        <dbReference type="PROSITE" id="PS51352"/>
    </source>
</evidence>
<sequence>MKGLRLNTGGPKTYIPVRQAKSGTFINHRNRAPKCLNASALTSFETHATALEVFMPESVPAHTPSFNNSIIELNAGNFEEFLVREGPNSIVMVDFYTETCGPCKLMLPHFEKLPSVFKKMKFAKFNCGLEEHRALATRHRIRSLPTFKLYRGGRLIDEMTGGRPVQLRQMLLHWSR</sequence>
<dbReference type="InterPro" id="IPR036249">
    <property type="entry name" value="Thioredoxin-like_sf"/>
</dbReference>
<dbReference type="Pfam" id="PF00085">
    <property type="entry name" value="Thioredoxin"/>
    <property type="match status" value="1"/>
</dbReference>
<accession>A0A250X129</accession>
<evidence type="ECO:0000313" key="3">
    <source>
        <dbReference type="EMBL" id="GAX76592.1"/>
    </source>
</evidence>
<dbReference type="PANTHER" id="PTHR46115">
    <property type="entry name" value="THIOREDOXIN-LIKE PROTEIN 1"/>
    <property type="match status" value="1"/>
</dbReference>
<protein>
    <recommendedName>
        <fullName evidence="2">Thioredoxin domain-containing protein</fullName>
    </recommendedName>
</protein>
<dbReference type="PROSITE" id="PS51352">
    <property type="entry name" value="THIOREDOXIN_2"/>
    <property type="match status" value="1"/>
</dbReference>
<dbReference type="AlphaFoldDB" id="A0A250X129"/>
<keyword evidence="1" id="KW-1015">Disulfide bond</keyword>
<dbReference type="PROSITE" id="PS00194">
    <property type="entry name" value="THIOREDOXIN_1"/>
    <property type="match status" value="1"/>
</dbReference>
<dbReference type="SUPFAM" id="SSF52833">
    <property type="entry name" value="Thioredoxin-like"/>
    <property type="match status" value="1"/>
</dbReference>
<evidence type="ECO:0000313" key="4">
    <source>
        <dbReference type="Proteomes" id="UP000232323"/>
    </source>
</evidence>
<dbReference type="EMBL" id="BEGY01000018">
    <property type="protein sequence ID" value="GAX76592.1"/>
    <property type="molecule type" value="Genomic_DNA"/>
</dbReference>
<feature type="domain" description="Thioredoxin" evidence="2">
    <location>
        <begin position="48"/>
        <end position="176"/>
    </location>
</feature>
<gene>
    <name evidence="3" type="ORF">CEUSTIGMA_g4038.t1</name>
</gene>
<dbReference type="Gene3D" id="3.40.30.10">
    <property type="entry name" value="Glutaredoxin"/>
    <property type="match status" value="1"/>
</dbReference>
<keyword evidence="4" id="KW-1185">Reference proteome</keyword>
<organism evidence="3 4">
    <name type="scientific">Chlamydomonas eustigma</name>
    <dbReference type="NCBI Taxonomy" id="1157962"/>
    <lineage>
        <taxon>Eukaryota</taxon>
        <taxon>Viridiplantae</taxon>
        <taxon>Chlorophyta</taxon>
        <taxon>core chlorophytes</taxon>
        <taxon>Chlorophyceae</taxon>
        <taxon>CS clade</taxon>
        <taxon>Chlamydomonadales</taxon>
        <taxon>Chlamydomonadaceae</taxon>
        <taxon>Chlamydomonas</taxon>
    </lineage>
</organism>
<dbReference type="CDD" id="cd02947">
    <property type="entry name" value="TRX_family"/>
    <property type="match status" value="1"/>
</dbReference>
<dbReference type="InterPro" id="IPR017937">
    <property type="entry name" value="Thioredoxin_CS"/>
</dbReference>
<reference evidence="3 4" key="1">
    <citation type="submission" date="2017-08" db="EMBL/GenBank/DDBJ databases">
        <title>Acidophilic green algal genome provides insights into adaptation to an acidic environment.</title>
        <authorList>
            <person name="Hirooka S."/>
            <person name="Hirose Y."/>
            <person name="Kanesaki Y."/>
            <person name="Higuchi S."/>
            <person name="Fujiwara T."/>
            <person name="Onuma R."/>
            <person name="Era A."/>
            <person name="Ohbayashi R."/>
            <person name="Uzuka A."/>
            <person name="Nozaki H."/>
            <person name="Yoshikawa H."/>
            <person name="Miyagishima S.Y."/>
        </authorList>
    </citation>
    <scope>NUCLEOTIDE SEQUENCE [LARGE SCALE GENOMIC DNA]</scope>
    <source>
        <strain evidence="3 4">NIES-2499</strain>
    </source>
</reference>
<evidence type="ECO:0000256" key="1">
    <source>
        <dbReference type="ARBA" id="ARBA00023157"/>
    </source>
</evidence>
<dbReference type="STRING" id="1157962.A0A250X129"/>
<dbReference type="InterPro" id="IPR013766">
    <property type="entry name" value="Thioredoxin_domain"/>
</dbReference>
<name>A0A250X129_9CHLO</name>